<dbReference type="GeneID" id="83181621"/>
<keyword evidence="4" id="KW-0378">Hydrolase</keyword>
<dbReference type="Proteomes" id="UP001150904">
    <property type="component" value="Unassembled WGS sequence"/>
</dbReference>
<evidence type="ECO:0000256" key="5">
    <source>
        <dbReference type="PIRSR" id="PIRSR001221-1"/>
    </source>
</evidence>
<dbReference type="OrthoDB" id="6428749at2759"/>
<evidence type="ECO:0000259" key="7">
    <source>
        <dbReference type="Pfam" id="PF01425"/>
    </source>
</evidence>
<feature type="binding site" evidence="6">
    <location>
        <position position="214"/>
    </location>
    <ligand>
        <name>substrate</name>
    </ligand>
</feature>
<feature type="binding site" evidence="6">
    <location>
        <begin position="235"/>
        <end position="238"/>
    </location>
    <ligand>
        <name>substrate</name>
    </ligand>
</feature>
<dbReference type="InterPro" id="IPR036928">
    <property type="entry name" value="AS_sf"/>
</dbReference>
<dbReference type="GO" id="GO:0004040">
    <property type="term" value="F:amidase activity"/>
    <property type="evidence" value="ECO:0007669"/>
    <property type="project" value="UniProtKB-EC"/>
</dbReference>
<dbReference type="PROSITE" id="PS00571">
    <property type="entry name" value="AMIDASES"/>
    <property type="match status" value="1"/>
</dbReference>
<evidence type="ECO:0000256" key="1">
    <source>
        <dbReference type="ARBA" id="ARBA00001311"/>
    </source>
</evidence>
<dbReference type="RefSeq" id="XP_058306569.1">
    <property type="nucleotide sequence ID" value="XM_058454320.1"/>
</dbReference>
<evidence type="ECO:0000313" key="9">
    <source>
        <dbReference type="Proteomes" id="UP001150904"/>
    </source>
</evidence>
<evidence type="ECO:0000313" key="8">
    <source>
        <dbReference type="EMBL" id="KAJ5198141.1"/>
    </source>
</evidence>
<organism evidence="8 9">
    <name type="scientific">Penicillium cinerascens</name>
    <dbReference type="NCBI Taxonomy" id="70096"/>
    <lineage>
        <taxon>Eukaryota</taxon>
        <taxon>Fungi</taxon>
        <taxon>Dikarya</taxon>
        <taxon>Ascomycota</taxon>
        <taxon>Pezizomycotina</taxon>
        <taxon>Eurotiomycetes</taxon>
        <taxon>Eurotiomycetidae</taxon>
        <taxon>Eurotiales</taxon>
        <taxon>Aspergillaceae</taxon>
        <taxon>Penicillium</taxon>
    </lineage>
</organism>
<dbReference type="Gene3D" id="3.90.1300.10">
    <property type="entry name" value="Amidase signature (AS) domain"/>
    <property type="match status" value="1"/>
</dbReference>
<feature type="active site" description="Charge relay system" evidence="5">
    <location>
        <position position="214"/>
    </location>
</feature>
<dbReference type="PANTHER" id="PTHR46072">
    <property type="entry name" value="AMIDASE-RELATED-RELATED"/>
    <property type="match status" value="1"/>
</dbReference>
<feature type="active site" description="Acyl-ester intermediate" evidence="5">
    <location>
        <position position="238"/>
    </location>
</feature>
<proteinExistence type="inferred from homology"/>
<dbReference type="Pfam" id="PF01425">
    <property type="entry name" value="Amidase"/>
    <property type="match status" value="1"/>
</dbReference>
<protein>
    <recommendedName>
        <fullName evidence="3">amidase</fullName>
        <ecNumber evidence="3">3.5.1.4</ecNumber>
    </recommendedName>
</protein>
<accession>A0A9W9JL83</accession>
<comment type="similarity">
    <text evidence="2">Belongs to the amidase family.</text>
</comment>
<evidence type="ECO:0000256" key="2">
    <source>
        <dbReference type="ARBA" id="ARBA00009199"/>
    </source>
</evidence>
<reference evidence="8" key="1">
    <citation type="submission" date="2022-12" db="EMBL/GenBank/DDBJ databases">
        <authorList>
            <person name="Petersen C."/>
        </authorList>
    </citation>
    <scope>NUCLEOTIDE SEQUENCE</scope>
    <source>
        <strain evidence="8">IBT 15544</strain>
    </source>
</reference>
<dbReference type="EMBL" id="JAPQKR010000014">
    <property type="protein sequence ID" value="KAJ5198141.1"/>
    <property type="molecule type" value="Genomic_DNA"/>
</dbReference>
<sequence>MADWKSKAREHVSEVNALIPKEWLIPGTIPSADDQRDVTGYIRQFLTAREIDITEVDAASIVANIASGAWKAKEVTEAFCHRAALAHQLVHCLHEIFFEAAIADAERLDDYFEKKGKTLGPLHGLPVSLKDQFHVKGVESTMGYVGWLGTFQGKKDTGKDKVFESEMVRELRELGAVLYVKTSLPQTLISGETFNNFIGYTNNPHNRHLAAGGSSGGEGALIALRGSPVGFGTDIAGSVRMPASANGIYTIKPSANRLPISDLATSMDGQNTIMASIGPLATSIPAMRLVFRSLLAAKPWLYDPQVVELPYRDELELETRELAKGQLVFGIMEHDGVVTPHPPVARAIEIVRSAIEKLGHKAVKWSPPAHIRAVEILVNALQYDGGLDVHNSFSLSGERVYPQIKGLYGEKPKDTQWTASEIAANNVRSREYQKEYLDYWNSTATITGTGRPVDAWILPAAPFTAARPGRYDYYGYTMIANVVDYTTAVIPVTVADKDVDVKNATYQAFNDIDRKVWDSYDAEIYHGAPVAVQIVGRRFEEEKILVLAEILDKAIGKTEV</sequence>
<feature type="binding site" evidence="6">
    <location>
        <position position="188"/>
    </location>
    <ligand>
        <name>substrate</name>
    </ligand>
</feature>
<dbReference type="InterPro" id="IPR023631">
    <property type="entry name" value="Amidase_dom"/>
</dbReference>
<gene>
    <name evidence="8" type="ORF">N7498_007258</name>
</gene>
<dbReference type="PIRSF" id="PIRSF001221">
    <property type="entry name" value="Amidase_fungi"/>
    <property type="match status" value="1"/>
</dbReference>
<keyword evidence="9" id="KW-1185">Reference proteome</keyword>
<feature type="active site" description="Charge relay system" evidence="5">
    <location>
        <position position="130"/>
    </location>
</feature>
<evidence type="ECO:0000256" key="6">
    <source>
        <dbReference type="PIRSR" id="PIRSR001221-2"/>
    </source>
</evidence>
<feature type="domain" description="Amidase" evidence="7">
    <location>
        <begin position="74"/>
        <end position="545"/>
    </location>
</feature>
<dbReference type="AlphaFoldDB" id="A0A9W9JL83"/>
<name>A0A9W9JL83_9EURO</name>
<comment type="catalytic activity">
    <reaction evidence="1">
        <text>a monocarboxylic acid amide + H2O = a monocarboxylate + NH4(+)</text>
        <dbReference type="Rhea" id="RHEA:12020"/>
        <dbReference type="ChEBI" id="CHEBI:15377"/>
        <dbReference type="ChEBI" id="CHEBI:28938"/>
        <dbReference type="ChEBI" id="CHEBI:35757"/>
        <dbReference type="ChEBI" id="CHEBI:83628"/>
        <dbReference type="EC" id="3.5.1.4"/>
    </reaction>
</comment>
<comment type="caution">
    <text evidence="8">The sequence shown here is derived from an EMBL/GenBank/DDBJ whole genome shotgun (WGS) entry which is preliminary data.</text>
</comment>
<evidence type="ECO:0000256" key="3">
    <source>
        <dbReference type="ARBA" id="ARBA00012922"/>
    </source>
</evidence>
<dbReference type="EC" id="3.5.1.4" evidence="3"/>
<dbReference type="InterPro" id="IPR020556">
    <property type="entry name" value="Amidase_CS"/>
</dbReference>
<reference evidence="8" key="2">
    <citation type="journal article" date="2023" name="IMA Fungus">
        <title>Comparative genomic study of the Penicillium genus elucidates a diverse pangenome and 15 lateral gene transfer events.</title>
        <authorList>
            <person name="Petersen C."/>
            <person name="Sorensen T."/>
            <person name="Nielsen M.R."/>
            <person name="Sondergaard T.E."/>
            <person name="Sorensen J.L."/>
            <person name="Fitzpatrick D.A."/>
            <person name="Frisvad J.C."/>
            <person name="Nielsen K.L."/>
        </authorList>
    </citation>
    <scope>NUCLEOTIDE SEQUENCE</scope>
    <source>
        <strain evidence="8">IBT 15544</strain>
    </source>
</reference>
<dbReference type="SUPFAM" id="SSF75304">
    <property type="entry name" value="Amidase signature (AS) enzymes"/>
    <property type="match status" value="1"/>
</dbReference>
<evidence type="ECO:0000256" key="4">
    <source>
        <dbReference type="ARBA" id="ARBA00022801"/>
    </source>
</evidence>
<dbReference type="PANTHER" id="PTHR46072:SF7">
    <property type="entry name" value="AMIDASE"/>
    <property type="match status" value="1"/>
</dbReference>